<dbReference type="RefSeq" id="WP_102754723.1">
    <property type="nucleotide sequence ID" value="NZ_CP025791.1"/>
</dbReference>
<evidence type="ECO:0000313" key="2">
    <source>
        <dbReference type="EMBL" id="AUP78065.1"/>
    </source>
</evidence>
<sequence length="386" mass="44489">MKSKVTKYFVFLILIVNTVGGLYYLSLTNRHKAIVKTYLAHKLGIVDNTWHITSTDHSISLITPTMVIDNIYKSMEGPQVIKSFQLNSEKSNLVWLTSFETKAIDDDESKAISNDFICHTNIDFYDGEHYARWNLNNRIGLRYPRLTTMTTGIESYKFPKGFGFPVFNNENLFLSTQTLNHNVVGKTFSVKHQINIGLEKHHKSIRPLMPKTVMIVLPYDTENPFEGPTEENPNMCLPIETKNHSYTYNDGITYSGHWVVFPGEATYKANITEQLQLLEDTTLHLIASHLHPFSESLSFRDKTIDSTLFTSKAKNYKNKIGLKEVTYFSSETGIKLYTDHDYELVLKTNNTSKINQDMMASMFMFLYDKEMDERLKTYNPQTDEAL</sequence>
<dbReference type="EMBL" id="CP025791">
    <property type="protein sequence ID" value="AUP78065.1"/>
    <property type="molecule type" value="Genomic_DNA"/>
</dbReference>
<organism evidence="2 3">
    <name type="scientific">Flavivirga eckloniae</name>
    <dbReference type="NCBI Taxonomy" id="1803846"/>
    <lineage>
        <taxon>Bacteria</taxon>
        <taxon>Pseudomonadati</taxon>
        <taxon>Bacteroidota</taxon>
        <taxon>Flavobacteriia</taxon>
        <taxon>Flavobacteriales</taxon>
        <taxon>Flavobacteriaceae</taxon>
        <taxon>Flavivirga</taxon>
    </lineage>
</organism>
<name>A0A2K9PM08_9FLAO</name>
<accession>A0A2K9PM08</accession>
<keyword evidence="3" id="KW-1185">Reference proteome</keyword>
<feature type="transmembrane region" description="Helical" evidence="1">
    <location>
        <begin position="7"/>
        <end position="25"/>
    </location>
</feature>
<dbReference type="Proteomes" id="UP000235826">
    <property type="component" value="Chromosome"/>
</dbReference>
<dbReference type="KEGG" id="fek:C1H87_04790"/>
<evidence type="ECO:0000313" key="3">
    <source>
        <dbReference type="Proteomes" id="UP000235826"/>
    </source>
</evidence>
<dbReference type="AlphaFoldDB" id="A0A2K9PM08"/>
<evidence type="ECO:0000256" key="1">
    <source>
        <dbReference type="SAM" id="Phobius"/>
    </source>
</evidence>
<dbReference type="OrthoDB" id="1308060at2"/>
<gene>
    <name evidence="2" type="ORF">C1H87_04790</name>
</gene>
<protein>
    <submittedName>
        <fullName evidence="2">Uncharacterized protein</fullName>
    </submittedName>
</protein>
<keyword evidence="1" id="KW-0812">Transmembrane</keyword>
<keyword evidence="1" id="KW-1133">Transmembrane helix</keyword>
<keyword evidence="1" id="KW-0472">Membrane</keyword>
<proteinExistence type="predicted"/>
<reference evidence="2 3" key="1">
    <citation type="submission" date="2018-01" db="EMBL/GenBank/DDBJ databases">
        <title>Complete genome sequence of Flavivirga eckloniae ECD14 isolated from seaweed Ecklonia cava.</title>
        <authorList>
            <person name="Lee J.H."/>
            <person name="Baik K.S."/>
            <person name="Seong C.N."/>
        </authorList>
    </citation>
    <scope>NUCLEOTIDE SEQUENCE [LARGE SCALE GENOMIC DNA]</scope>
    <source>
        <strain evidence="2 3">ECD14</strain>
    </source>
</reference>